<gene>
    <name evidence="2" type="ORF">AVEN_36167_1</name>
</gene>
<protein>
    <submittedName>
        <fullName evidence="2">Uncharacterized protein</fullName>
    </submittedName>
</protein>
<evidence type="ECO:0000313" key="2">
    <source>
        <dbReference type="EMBL" id="GBM31170.1"/>
    </source>
</evidence>
<sequence length="92" mass="9886">RVNVGGPPGFGGPGGPPPGGSTGAGGSTGSGRAIHPAMLSINLEPVEDKASTIYDMHFSLQLVVFQTLWFNRWFNRRYNPSSNNVRTEEQEL</sequence>
<accession>A0A4Y2EPL3</accession>
<evidence type="ECO:0000256" key="1">
    <source>
        <dbReference type="SAM" id="MobiDB-lite"/>
    </source>
</evidence>
<evidence type="ECO:0000313" key="3">
    <source>
        <dbReference type="Proteomes" id="UP000499080"/>
    </source>
</evidence>
<feature type="non-terminal residue" evidence="2">
    <location>
        <position position="1"/>
    </location>
</feature>
<comment type="caution">
    <text evidence="2">The sequence shown here is derived from an EMBL/GenBank/DDBJ whole genome shotgun (WGS) entry which is preliminary data.</text>
</comment>
<proteinExistence type="predicted"/>
<dbReference type="EMBL" id="BGPR01093484">
    <property type="protein sequence ID" value="GBM31170.1"/>
    <property type="molecule type" value="Genomic_DNA"/>
</dbReference>
<feature type="compositionally biased region" description="Gly residues" evidence="1">
    <location>
        <begin position="1"/>
        <end position="13"/>
    </location>
</feature>
<feature type="compositionally biased region" description="Gly residues" evidence="1">
    <location>
        <begin position="20"/>
        <end position="29"/>
    </location>
</feature>
<name>A0A4Y2EPL3_ARAVE</name>
<organism evidence="2 3">
    <name type="scientific">Araneus ventricosus</name>
    <name type="common">Orbweaver spider</name>
    <name type="synonym">Epeira ventricosa</name>
    <dbReference type="NCBI Taxonomy" id="182803"/>
    <lineage>
        <taxon>Eukaryota</taxon>
        <taxon>Metazoa</taxon>
        <taxon>Ecdysozoa</taxon>
        <taxon>Arthropoda</taxon>
        <taxon>Chelicerata</taxon>
        <taxon>Arachnida</taxon>
        <taxon>Araneae</taxon>
        <taxon>Araneomorphae</taxon>
        <taxon>Entelegynae</taxon>
        <taxon>Araneoidea</taxon>
        <taxon>Araneidae</taxon>
        <taxon>Araneus</taxon>
    </lineage>
</organism>
<reference evidence="2 3" key="1">
    <citation type="journal article" date="2019" name="Sci. Rep.">
        <title>Orb-weaving spider Araneus ventricosus genome elucidates the spidroin gene catalogue.</title>
        <authorList>
            <person name="Kono N."/>
            <person name="Nakamura H."/>
            <person name="Ohtoshi R."/>
            <person name="Moran D.A.P."/>
            <person name="Shinohara A."/>
            <person name="Yoshida Y."/>
            <person name="Fujiwara M."/>
            <person name="Mori M."/>
            <person name="Tomita M."/>
            <person name="Arakawa K."/>
        </authorList>
    </citation>
    <scope>NUCLEOTIDE SEQUENCE [LARGE SCALE GENOMIC DNA]</scope>
</reference>
<dbReference type="AlphaFoldDB" id="A0A4Y2EPL3"/>
<keyword evidence="3" id="KW-1185">Reference proteome</keyword>
<feature type="region of interest" description="Disordered" evidence="1">
    <location>
        <begin position="1"/>
        <end position="33"/>
    </location>
</feature>
<dbReference type="Proteomes" id="UP000499080">
    <property type="component" value="Unassembled WGS sequence"/>
</dbReference>